<name>A0A9D1W564_9FIRM</name>
<dbReference type="CDD" id="cd00060">
    <property type="entry name" value="FHA"/>
    <property type="match status" value="1"/>
</dbReference>
<dbReference type="Proteomes" id="UP000886780">
    <property type="component" value="Unassembled WGS sequence"/>
</dbReference>
<comment type="caution">
    <text evidence="3">The sequence shown here is derived from an EMBL/GenBank/DDBJ whole genome shotgun (WGS) entry which is preliminary data.</text>
</comment>
<feature type="transmembrane region" description="Helical" evidence="1">
    <location>
        <begin position="139"/>
        <end position="162"/>
    </location>
</feature>
<accession>A0A9D1W564</accession>
<keyword evidence="1" id="KW-0812">Transmembrane</keyword>
<feature type="domain" description="FHA" evidence="2">
    <location>
        <begin position="230"/>
        <end position="283"/>
    </location>
</feature>
<evidence type="ECO:0000313" key="4">
    <source>
        <dbReference type="Proteomes" id="UP000886780"/>
    </source>
</evidence>
<proteinExistence type="predicted"/>
<keyword evidence="1" id="KW-0472">Membrane</keyword>
<organism evidence="3 4">
    <name type="scientific">Candidatus Lachnoclostridium stercoripullorum</name>
    <dbReference type="NCBI Taxonomy" id="2838635"/>
    <lineage>
        <taxon>Bacteria</taxon>
        <taxon>Bacillati</taxon>
        <taxon>Bacillota</taxon>
        <taxon>Clostridia</taxon>
        <taxon>Lachnospirales</taxon>
        <taxon>Lachnospiraceae</taxon>
    </lineage>
</organism>
<feature type="transmembrane region" description="Helical" evidence="1">
    <location>
        <begin position="75"/>
        <end position="101"/>
    </location>
</feature>
<dbReference type="EMBL" id="DXEU01000149">
    <property type="protein sequence ID" value="HIX52820.1"/>
    <property type="molecule type" value="Genomic_DNA"/>
</dbReference>
<reference evidence="3" key="2">
    <citation type="submission" date="2021-04" db="EMBL/GenBank/DDBJ databases">
        <authorList>
            <person name="Gilroy R."/>
        </authorList>
    </citation>
    <scope>NUCLEOTIDE SEQUENCE</scope>
    <source>
        <strain evidence="3">ChiGjej4B4-12881</strain>
    </source>
</reference>
<dbReference type="PANTHER" id="PTHR23308">
    <property type="entry name" value="NUCLEAR INHIBITOR OF PROTEIN PHOSPHATASE-1"/>
    <property type="match status" value="1"/>
</dbReference>
<evidence type="ECO:0000256" key="1">
    <source>
        <dbReference type="SAM" id="Phobius"/>
    </source>
</evidence>
<dbReference type="Pfam" id="PF00498">
    <property type="entry name" value="FHA"/>
    <property type="match status" value="1"/>
</dbReference>
<protein>
    <submittedName>
        <fullName evidence="3">FHA domain-containing protein</fullName>
    </submittedName>
</protein>
<dbReference type="AlphaFoldDB" id="A0A9D1W564"/>
<dbReference type="Gene3D" id="2.60.200.20">
    <property type="match status" value="1"/>
</dbReference>
<dbReference type="InterPro" id="IPR000253">
    <property type="entry name" value="FHA_dom"/>
</dbReference>
<dbReference type="SMART" id="SM00240">
    <property type="entry name" value="FHA"/>
    <property type="match status" value="1"/>
</dbReference>
<evidence type="ECO:0000259" key="2">
    <source>
        <dbReference type="PROSITE" id="PS50006"/>
    </source>
</evidence>
<dbReference type="SUPFAM" id="SSF49879">
    <property type="entry name" value="SMAD/FHA domain"/>
    <property type="match status" value="1"/>
</dbReference>
<dbReference type="PROSITE" id="PS50006">
    <property type="entry name" value="FHA_DOMAIN"/>
    <property type="match status" value="1"/>
</dbReference>
<gene>
    <name evidence="3" type="ORF">IAA28_08440</name>
</gene>
<dbReference type="InterPro" id="IPR008984">
    <property type="entry name" value="SMAD_FHA_dom_sf"/>
</dbReference>
<keyword evidence="1" id="KW-1133">Transmembrane helix</keyword>
<reference evidence="3" key="1">
    <citation type="journal article" date="2021" name="PeerJ">
        <title>Extensive microbial diversity within the chicken gut microbiome revealed by metagenomics and culture.</title>
        <authorList>
            <person name="Gilroy R."/>
            <person name="Ravi A."/>
            <person name="Getino M."/>
            <person name="Pursley I."/>
            <person name="Horton D.L."/>
            <person name="Alikhan N.F."/>
            <person name="Baker D."/>
            <person name="Gharbi K."/>
            <person name="Hall N."/>
            <person name="Watson M."/>
            <person name="Adriaenssens E.M."/>
            <person name="Foster-Nyarko E."/>
            <person name="Jarju S."/>
            <person name="Secka A."/>
            <person name="Antonio M."/>
            <person name="Oren A."/>
            <person name="Chaudhuri R.R."/>
            <person name="La Ragione R."/>
            <person name="Hildebrand F."/>
            <person name="Pallen M.J."/>
        </authorList>
    </citation>
    <scope>NUCLEOTIDE SEQUENCE</scope>
    <source>
        <strain evidence="3">ChiGjej4B4-12881</strain>
    </source>
</reference>
<dbReference type="InterPro" id="IPR050923">
    <property type="entry name" value="Cell_Proc_Reg/RNA_Proc"/>
</dbReference>
<feature type="transmembrane region" description="Helical" evidence="1">
    <location>
        <begin position="107"/>
        <end position="127"/>
    </location>
</feature>
<evidence type="ECO:0000313" key="3">
    <source>
        <dbReference type="EMBL" id="HIX52820.1"/>
    </source>
</evidence>
<sequence length="311" mass="34425">MNSGIVGVVEGLAALVSGLGFMFYATLIGSVLISYILVGYMIMCVGRKAGLTEDWMAYIPIARQLYQMQIAKCPWWYIFLFQGCFVNNAVLVILCIIFGALFKSMPLTLLVVILWLVASLVFTFFYYRKYYPLFGFNPNTAWLEIVWTFGTASTILLILMAFSDSIRYRADGRALSSEMPVFARPEQQSERRSVQQPAEDRTVARSRAEITGVDGKYAGASFDVSDGSEVVFGRSASDANVVFDQFDTDISRKHCSIRFDAAAGDYVVTDTSTNGTYLNGGKQIPSGTPTHVARGSVIYLGKSRKNSFRLG</sequence>
<feature type="transmembrane region" description="Helical" evidence="1">
    <location>
        <begin position="12"/>
        <end position="38"/>
    </location>
</feature>